<dbReference type="AlphaFoldDB" id="A0AAF0PV56"/>
<evidence type="ECO:0008006" key="3">
    <source>
        <dbReference type="Google" id="ProtNLM"/>
    </source>
</evidence>
<evidence type="ECO:0000313" key="1">
    <source>
        <dbReference type="EMBL" id="WMV08509.1"/>
    </source>
</evidence>
<dbReference type="Proteomes" id="UP001234989">
    <property type="component" value="Chromosome 1"/>
</dbReference>
<dbReference type="EMBL" id="CP133612">
    <property type="protein sequence ID" value="WMV08509.1"/>
    <property type="molecule type" value="Genomic_DNA"/>
</dbReference>
<reference evidence="1" key="1">
    <citation type="submission" date="2023-08" db="EMBL/GenBank/DDBJ databases">
        <title>A de novo genome assembly of Solanum verrucosum Schlechtendal, a Mexican diploid species geographically isolated from the other diploid A-genome species in potato relatives.</title>
        <authorList>
            <person name="Hosaka K."/>
        </authorList>
    </citation>
    <scope>NUCLEOTIDE SEQUENCE</scope>
    <source>
        <tissue evidence="1">Young leaves</tissue>
    </source>
</reference>
<proteinExistence type="predicted"/>
<gene>
    <name evidence="1" type="ORF">MTR67_001894</name>
</gene>
<sequence>MLNSYSLNHVIKNLQELNYRLTYAPVLTLPEGSDGFLIYCDASRLGWVAF</sequence>
<organism evidence="1 2">
    <name type="scientific">Solanum verrucosum</name>
    <dbReference type="NCBI Taxonomy" id="315347"/>
    <lineage>
        <taxon>Eukaryota</taxon>
        <taxon>Viridiplantae</taxon>
        <taxon>Streptophyta</taxon>
        <taxon>Embryophyta</taxon>
        <taxon>Tracheophyta</taxon>
        <taxon>Spermatophyta</taxon>
        <taxon>Magnoliopsida</taxon>
        <taxon>eudicotyledons</taxon>
        <taxon>Gunneridae</taxon>
        <taxon>Pentapetalae</taxon>
        <taxon>asterids</taxon>
        <taxon>lamiids</taxon>
        <taxon>Solanales</taxon>
        <taxon>Solanaceae</taxon>
        <taxon>Solanoideae</taxon>
        <taxon>Solaneae</taxon>
        <taxon>Solanum</taxon>
    </lineage>
</organism>
<name>A0AAF0PV56_SOLVR</name>
<evidence type="ECO:0000313" key="2">
    <source>
        <dbReference type="Proteomes" id="UP001234989"/>
    </source>
</evidence>
<accession>A0AAF0PV56</accession>
<keyword evidence="2" id="KW-1185">Reference proteome</keyword>
<protein>
    <recommendedName>
        <fullName evidence="3">Reverse transcriptase/retrotransposon-derived protein RNase H-like domain-containing protein</fullName>
    </recommendedName>
</protein>